<dbReference type="RefSeq" id="WP_117313617.1">
    <property type="nucleotide sequence ID" value="NZ_JBHRUJ010000001.1"/>
</dbReference>
<proteinExistence type="predicted"/>
<keyword evidence="1" id="KW-0812">Transmembrane</keyword>
<keyword evidence="3" id="KW-1185">Reference proteome</keyword>
<evidence type="ECO:0000256" key="1">
    <source>
        <dbReference type="SAM" id="Phobius"/>
    </source>
</evidence>
<dbReference type="InterPro" id="IPR015915">
    <property type="entry name" value="Kelch-typ_b-propeller"/>
</dbReference>
<evidence type="ECO:0000313" key="2">
    <source>
        <dbReference type="EMBL" id="MFC3209837.1"/>
    </source>
</evidence>
<feature type="transmembrane region" description="Helical" evidence="1">
    <location>
        <begin position="46"/>
        <end position="67"/>
    </location>
</feature>
<organism evidence="2 3">
    <name type="scientific">Planomicrobium okeanokoites</name>
    <name type="common">Planococcus okeanokoites</name>
    <name type="synonym">Flavobacterium okeanokoites</name>
    <dbReference type="NCBI Taxonomy" id="244"/>
    <lineage>
        <taxon>Bacteria</taxon>
        <taxon>Bacillati</taxon>
        <taxon>Bacillota</taxon>
        <taxon>Bacilli</taxon>
        <taxon>Bacillales</taxon>
        <taxon>Caryophanaceae</taxon>
        <taxon>Planomicrobium</taxon>
    </lineage>
</organism>
<dbReference type="SUPFAM" id="SSF69304">
    <property type="entry name" value="Tricorn protease N-terminal domain"/>
    <property type="match status" value="1"/>
</dbReference>
<reference evidence="3" key="1">
    <citation type="journal article" date="2019" name="Int. J. Syst. Evol. Microbiol.">
        <title>The Global Catalogue of Microorganisms (GCM) 10K type strain sequencing project: providing services to taxonomists for standard genome sequencing and annotation.</title>
        <authorList>
            <consortium name="The Broad Institute Genomics Platform"/>
            <consortium name="The Broad Institute Genome Sequencing Center for Infectious Disease"/>
            <person name="Wu L."/>
            <person name="Ma J."/>
        </authorList>
    </citation>
    <scope>NUCLEOTIDE SEQUENCE [LARGE SCALE GENOMIC DNA]</scope>
    <source>
        <strain evidence="3">CCM 320</strain>
    </source>
</reference>
<protein>
    <recommendedName>
        <fullName evidence="4">DUF4179 domain-containing protein</fullName>
    </recommendedName>
</protein>
<gene>
    <name evidence="2" type="ORF">ACFOEJ_01935</name>
</gene>
<comment type="caution">
    <text evidence="2">The sequence shown here is derived from an EMBL/GenBank/DDBJ whole genome shotgun (WGS) entry which is preliminary data.</text>
</comment>
<sequence length="392" mass="43369">MREDLKGKLDESVPEDVTLSDAKKRQILKAAQNRGNGQKPSRVPKVLPALAGVAVIGLGGILGYPYVSDWQEGRGAEGEAELSEPQKLVVPGHDYPVLIESEYDDQSEKLFYNDGSNLYSFDPAAGEELVVASLEEKVSTYQFTVEGNWLVWEENGEEIANLKIMNRDTAEVETIEDVSVIDLHIEDENLVYARFGVEDDKPKYLSIDLNTMESQTVHEMTGRGSNSAASVWGDSVVIPEGALVGEKVVSEFHLYDLRENTLIETFTLPYQSAAGVTLIDNRIYAHFSNEGMTDSVLGYVDIETGEFIEIPAPDFFEFAVYGDYLALSVSDEADSSDVQLYRMTGTELEEVPAFSAIEERLVRPRFTDEGTLVVNGEGEDKAMYLLDLGTND</sequence>
<evidence type="ECO:0008006" key="4">
    <source>
        <dbReference type="Google" id="ProtNLM"/>
    </source>
</evidence>
<accession>A0ABV7KJM8</accession>
<keyword evidence="1" id="KW-0472">Membrane</keyword>
<dbReference type="Gene3D" id="2.120.10.80">
    <property type="entry name" value="Kelch-type beta propeller"/>
    <property type="match status" value="1"/>
</dbReference>
<dbReference type="Proteomes" id="UP001595625">
    <property type="component" value="Unassembled WGS sequence"/>
</dbReference>
<name>A0ABV7KJM8_PLAOK</name>
<keyword evidence="1" id="KW-1133">Transmembrane helix</keyword>
<dbReference type="EMBL" id="JBHRUJ010000001">
    <property type="protein sequence ID" value="MFC3209837.1"/>
    <property type="molecule type" value="Genomic_DNA"/>
</dbReference>
<evidence type="ECO:0000313" key="3">
    <source>
        <dbReference type="Proteomes" id="UP001595625"/>
    </source>
</evidence>